<dbReference type="AlphaFoldDB" id="A0A0V1C5E2"/>
<organism evidence="1 2">
    <name type="scientific">Trichinella pseudospiralis</name>
    <name type="common">Parasitic roundworm</name>
    <dbReference type="NCBI Taxonomy" id="6337"/>
    <lineage>
        <taxon>Eukaryota</taxon>
        <taxon>Metazoa</taxon>
        <taxon>Ecdysozoa</taxon>
        <taxon>Nematoda</taxon>
        <taxon>Enoplea</taxon>
        <taxon>Dorylaimia</taxon>
        <taxon>Trichinellida</taxon>
        <taxon>Trichinellidae</taxon>
        <taxon>Trichinella</taxon>
    </lineage>
</organism>
<comment type="caution">
    <text evidence="1">The sequence shown here is derived from an EMBL/GenBank/DDBJ whole genome shotgun (WGS) entry which is preliminary data.</text>
</comment>
<evidence type="ECO:0000313" key="2">
    <source>
        <dbReference type="Proteomes" id="UP000054632"/>
    </source>
</evidence>
<sequence length="39" mass="4127">MVMDLILNSFCNSLSIISSTDGKLLVNNNCTILKGSLPG</sequence>
<proteinExistence type="predicted"/>
<dbReference type="Proteomes" id="UP000054632">
    <property type="component" value="Unassembled WGS sequence"/>
</dbReference>
<gene>
    <name evidence="1" type="ORF">T4A_2703</name>
</gene>
<accession>A0A0V1C5E2</accession>
<dbReference type="EMBL" id="JYDR01004331">
    <property type="protein sequence ID" value="KRY44501.1"/>
    <property type="molecule type" value="Genomic_DNA"/>
</dbReference>
<reference evidence="1 2" key="1">
    <citation type="submission" date="2015-01" db="EMBL/GenBank/DDBJ databases">
        <title>Evolution of Trichinella species and genotypes.</title>
        <authorList>
            <person name="Korhonen P.K."/>
            <person name="Edoardo P."/>
            <person name="Giuseppe L.R."/>
            <person name="Gasser R.B."/>
        </authorList>
    </citation>
    <scope>NUCLEOTIDE SEQUENCE [LARGE SCALE GENOMIC DNA]</scope>
    <source>
        <strain evidence="1">ISS13</strain>
    </source>
</reference>
<evidence type="ECO:0000313" key="1">
    <source>
        <dbReference type="EMBL" id="KRY44501.1"/>
    </source>
</evidence>
<name>A0A0V1C5E2_TRIPS</name>
<protein>
    <submittedName>
        <fullName evidence="1">Uncharacterized protein</fullName>
    </submittedName>
</protein>